<keyword evidence="2" id="KW-1133">Transmembrane helix</keyword>
<dbReference type="RefSeq" id="WP_118365922.1">
    <property type="nucleotide sequence ID" value="NZ_QRPK01000099.1"/>
</dbReference>
<dbReference type="PANTHER" id="PTHR33392:SF6">
    <property type="entry name" value="POLYISOPRENYL-TEICHOIC ACID--PEPTIDOGLYCAN TEICHOIC ACID TRANSFERASE TAGU"/>
    <property type="match status" value="1"/>
</dbReference>
<evidence type="ECO:0000313" key="5">
    <source>
        <dbReference type="Proteomes" id="UP000284868"/>
    </source>
</evidence>
<accession>A0A415NZ58</accession>
<feature type="transmembrane region" description="Helical" evidence="2">
    <location>
        <begin position="44"/>
        <end position="62"/>
    </location>
</feature>
<comment type="similarity">
    <text evidence="1">Belongs to the LytR/CpsA/Psr (LCP) family.</text>
</comment>
<evidence type="ECO:0000256" key="1">
    <source>
        <dbReference type="ARBA" id="ARBA00006068"/>
    </source>
</evidence>
<feature type="transmembrane region" description="Helical" evidence="2">
    <location>
        <begin position="15"/>
        <end position="38"/>
    </location>
</feature>
<dbReference type="EMBL" id="QRPK01000099">
    <property type="protein sequence ID" value="RHM05738.1"/>
    <property type="molecule type" value="Genomic_DNA"/>
</dbReference>
<comment type="caution">
    <text evidence="4">The sequence shown here is derived from an EMBL/GenBank/DDBJ whole genome shotgun (WGS) entry which is preliminary data.</text>
</comment>
<reference evidence="4 5" key="1">
    <citation type="submission" date="2018-08" db="EMBL/GenBank/DDBJ databases">
        <title>A genome reference for cultivated species of the human gut microbiota.</title>
        <authorList>
            <person name="Zou Y."/>
            <person name="Xue W."/>
            <person name="Luo G."/>
        </authorList>
    </citation>
    <scope>NUCLEOTIDE SEQUENCE [LARGE SCALE GENOMIC DNA]</scope>
    <source>
        <strain evidence="4 5">AF35-6BH</strain>
    </source>
</reference>
<keyword evidence="2" id="KW-0472">Membrane</keyword>
<proteinExistence type="inferred from homology"/>
<protein>
    <submittedName>
        <fullName evidence="4">LytR family transcriptional regulator</fullName>
    </submittedName>
</protein>
<evidence type="ECO:0000259" key="3">
    <source>
        <dbReference type="Pfam" id="PF03816"/>
    </source>
</evidence>
<dbReference type="AlphaFoldDB" id="A0A415NZ58"/>
<dbReference type="InterPro" id="IPR004474">
    <property type="entry name" value="LytR_CpsA_psr"/>
</dbReference>
<dbReference type="NCBIfam" id="TIGR00350">
    <property type="entry name" value="lytR_cpsA_psr"/>
    <property type="match status" value="1"/>
</dbReference>
<keyword evidence="2" id="KW-0812">Transmembrane</keyword>
<dbReference type="InterPro" id="IPR050922">
    <property type="entry name" value="LytR/CpsA/Psr_CW_biosynth"/>
</dbReference>
<dbReference type="Proteomes" id="UP000284868">
    <property type="component" value="Unassembled WGS sequence"/>
</dbReference>
<evidence type="ECO:0000313" key="4">
    <source>
        <dbReference type="EMBL" id="RHM05738.1"/>
    </source>
</evidence>
<dbReference type="SUPFAM" id="SSF53850">
    <property type="entry name" value="Periplasmic binding protein-like II"/>
    <property type="match status" value="1"/>
</dbReference>
<feature type="transmembrane region" description="Helical" evidence="2">
    <location>
        <begin position="74"/>
        <end position="95"/>
    </location>
</feature>
<organism evidence="4 5">
    <name type="scientific">Amedibacillus dolichus</name>
    <dbReference type="NCBI Taxonomy" id="31971"/>
    <lineage>
        <taxon>Bacteria</taxon>
        <taxon>Bacillati</taxon>
        <taxon>Bacillota</taxon>
        <taxon>Erysipelotrichia</taxon>
        <taxon>Erysipelotrichales</taxon>
        <taxon>Erysipelotrichaceae</taxon>
        <taxon>Amedibacillus</taxon>
    </lineage>
</organism>
<dbReference type="Pfam" id="PF03816">
    <property type="entry name" value="LytR_cpsA_psr"/>
    <property type="match status" value="1"/>
</dbReference>
<dbReference type="Gene3D" id="3.40.190.10">
    <property type="entry name" value="Periplasmic binding protein-like II"/>
    <property type="match status" value="1"/>
</dbReference>
<gene>
    <name evidence="4" type="ORF">DWZ83_10265</name>
</gene>
<sequence length="491" mass="54539">MTQRKAKKRSIFKNIGFYFALIYFALTVLLIVQLFILGMIPMKYLIPIIIILVLLAMGLCYLQLGKRLSKLNRILGRIIIVLLSLFLSVGNWYIFKTYHTFGELTDSDKDVSVVSVVVMKDSDYETIEDLAGQNIATTTLGDADVMSNAAKDLNKDISAELKSYNSVDAYGDALYNGEVEAILLNEGMRGSFEEKHPEFDTDTKVIKRYTYEKVAKDISKNVDVTNTPFNVYITGIDSYGTIATVSRSDVNMLVAVNPNTKQILMTSIPRDYYVVQPCQDNQKDKLTHTGIFGVSCTIETAENFLNTDINYYARVNFSSLIDIVNALGGITVNSPVSFTTTVGGYSIVAGDNYLDGEKALAFSRERYSLAGGDRDRGKNQMRVVEGMINKAISPAIITRYTSILDAVGGSFQTNMNQSEINSLIRMQLDDMSSWEIFQYSLNGYGSGNTWSPANGFNSYVMQPDQNTVDKANALINKMLNGQTLTQTDVAE</sequence>
<name>A0A415NZ58_9FIRM</name>
<keyword evidence="5" id="KW-1185">Reference proteome</keyword>
<dbReference type="OrthoDB" id="27330at2"/>
<dbReference type="Gene3D" id="3.40.630.190">
    <property type="entry name" value="LCP protein"/>
    <property type="match status" value="1"/>
</dbReference>
<dbReference type="PANTHER" id="PTHR33392">
    <property type="entry name" value="POLYISOPRENYL-TEICHOIC ACID--PEPTIDOGLYCAN TEICHOIC ACID TRANSFERASE TAGU"/>
    <property type="match status" value="1"/>
</dbReference>
<feature type="domain" description="Cell envelope-related transcriptional attenuator" evidence="3">
    <location>
        <begin position="247"/>
        <end position="392"/>
    </location>
</feature>
<evidence type="ECO:0000256" key="2">
    <source>
        <dbReference type="SAM" id="Phobius"/>
    </source>
</evidence>